<dbReference type="PANTHER" id="PTHR10578">
    <property type="entry name" value="S -2-HYDROXY-ACID OXIDASE-RELATED"/>
    <property type="match status" value="1"/>
</dbReference>
<dbReference type="RefSeq" id="WP_319953309.1">
    <property type="nucleotide sequence ID" value="NZ_JAXAVX010000002.1"/>
</dbReference>
<dbReference type="PROSITE" id="PS51349">
    <property type="entry name" value="FMN_HYDROXY_ACID_DH_2"/>
    <property type="match status" value="1"/>
</dbReference>
<proteinExistence type="inferred from homology"/>
<comment type="caution">
    <text evidence="5">The sequence shown here is derived from an EMBL/GenBank/DDBJ whole genome shotgun (WGS) entry which is preliminary data.</text>
</comment>
<comment type="similarity">
    <text evidence="3">Belongs to the FMN-dependent alpha-hydroxy acid dehydrogenase family.</text>
</comment>
<dbReference type="InterPro" id="IPR008259">
    <property type="entry name" value="FMN_hydac_DH_AS"/>
</dbReference>
<dbReference type="InterPro" id="IPR037396">
    <property type="entry name" value="FMN_HAD"/>
</dbReference>
<feature type="domain" description="FMN hydroxy acid dehydrogenase" evidence="4">
    <location>
        <begin position="25"/>
        <end position="394"/>
    </location>
</feature>
<dbReference type="InterPro" id="IPR012133">
    <property type="entry name" value="Alpha-hydoxy_acid_DH_FMN"/>
</dbReference>
<accession>A0ABU4VJP7</accession>
<keyword evidence="6" id="KW-1185">Reference proteome</keyword>
<dbReference type="PROSITE" id="PS00557">
    <property type="entry name" value="FMN_HYDROXY_ACID_DH_1"/>
    <property type="match status" value="1"/>
</dbReference>
<dbReference type="InterPro" id="IPR013785">
    <property type="entry name" value="Aldolase_TIM"/>
</dbReference>
<sequence length="395" mass="42240">MSATDPPLPFGLYQFEVYAKGLGAERPELATTFDALQEQARAELPEAAYAYVAGGAGEERTMRDNRAAFDRHRLLPRLLGEVAQRDLRTTVCDTQLNGPVILGPVGVLSIVHPDGELAVARAANELGVCHVLSNAASTTIEDVADACPDAPRWFQLYPPNDPEVRRSLVRRAEAAGNEAIVVTLDTLTMPWRPRDIAQAYLPFLVGEGIANYLADPAFRAKLERTPEEDPQGAVGMWAQTFPNPGMTWSDFAALREETSLPLIAKGVLHPDDARRAVDLGADGVVVSNHGGRQVDGSVASLDQLPDVVAAVPDETAVLLDSGVRTGSDVLKALALGARAVLVARPWVWGLGLRGQDGVREVVRSLLADVDLTLAMCGRASLEDAASLLAPGHDRD</sequence>
<comment type="cofactor">
    <cofactor evidence="1">
        <name>FMN</name>
        <dbReference type="ChEBI" id="CHEBI:58210"/>
    </cofactor>
</comment>
<dbReference type="Pfam" id="PF01070">
    <property type="entry name" value="FMN_dh"/>
    <property type="match status" value="1"/>
</dbReference>
<name>A0ABU4VJP7_9ACTN</name>
<dbReference type="Proteomes" id="UP001277761">
    <property type="component" value="Unassembled WGS sequence"/>
</dbReference>
<evidence type="ECO:0000256" key="2">
    <source>
        <dbReference type="ARBA" id="ARBA00023002"/>
    </source>
</evidence>
<dbReference type="Gene3D" id="3.20.20.70">
    <property type="entry name" value="Aldolase class I"/>
    <property type="match status" value="1"/>
</dbReference>
<reference evidence="5 6" key="1">
    <citation type="submission" date="2023-11" db="EMBL/GenBank/DDBJ databases">
        <authorList>
            <person name="Xu M."/>
            <person name="Jiang T."/>
        </authorList>
    </citation>
    <scope>NUCLEOTIDE SEQUENCE [LARGE SCALE GENOMIC DNA]</scope>
    <source>
        <strain evidence="5 6">SD</strain>
    </source>
</reference>
<protein>
    <submittedName>
        <fullName evidence="5">Alpha-hydroxy-acid oxidizing protein</fullName>
    </submittedName>
</protein>
<evidence type="ECO:0000313" key="6">
    <source>
        <dbReference type="Proteomes" id="UP001277761"/>
    </source>
</evidence>
<dbReference type="InterPro" id="IPR000262">
    <property type="entry name" value="FMN-dep_DH"/>
</dbReference>
<gene>
    <name evidence="5" type="ORF">SK069_06100</name>
</gene>
<organism evidence="5 6">
    <name type="scientific">Patulibacter brassicae</name>
    <dbReference type="NCBI Taxonomy" id="1705717"/>
    <lineage>
        <taxon>Bacteria</taxon>
        <taxon>Bacillati</taxon>
        <taxon>Actinomycetota</taxon>
        <taxon>Thermoleophilia</taxon>
        <taxon>Solirubrobacterales</taxon>
        <taxon>Patulibacteraceae</taxon>
        <taxon>Patulibacter</taxon>
    </lineage>
</organism>
<dbReference type="PIRSF" id="PIRSF000138">
    <property type="entry name" value="Al-hdrx_acd_dh"/>
    <property type="match status" value="1"/>
</dbReference>
<evidence type="ECO:0000256" key="1">
    <source>
        <dbReference type="ARBA" id="ARBA00001917"/>
    </source>
</evidence>
<keyword evidence="2" id="KW-0560">Oxidoreductase</keyword>
<dbReference type="EMBL" id="JAXAVX010000002">
    <property type="protein sequence ID" value="MDX8151156.1"/>
    <property type="molecule type" value="Genomic_DNA"/>
</dbReference>
<dbReference type="PANTHER" id="PTHR10578:SF143">
    <property type="entry name" value="FMN-DEPENDENT ALPHA-HYDROXY ACID DEHYDROGENASE PB1A11.03"/>
    <property type="match status" value="1"/>
</dbReference>
<evidence type="ECO:0000313" key="5">
    <source>
        <dbReference type="EMBL" id="MDX8151156.1"/>
    </source>
</evidence>
<dbReference type="SUPFAM" id="SSF51395">
    <property type="entry name" value="FMN-linked oxidoreductases"/>
    <property type="match status" value="1"/>
</dbReference>
<evidence type="ECO:0000256" key="3">
    <source>
        <dbReference type="ARBA" id="ARBA00024042"/>
    </source>
</evidence>
<evidence type="ECO:0000259" key="4">
    <source>
        <dbReference type="PROSITE" id="PS51349"/>
    </source>
</evidence>